<reference evidence="2" key="1">
    <citation type="submission" date="2021-02" db="EMBL/GenBank/DDBJ databases">
        <authorList>
            <person name="Nowell W R."/>
        </authorList>
    </citation>
    <scope>NUCLEOTIDE SEQUENCE</scope>
</reference>
<dbReference type="EMBL" id="CAJOBI010005250">
    <property type="protein sequence ID" value="CAF4026582.1"/>
    <property type="molecule type" value="Genomic_DNA"/>
</dbReference>
<sequence length="125" mass="14398">MLSMALLSILVLTIVRYHLSIDKNKFKKEYMALLINTNKMIEMVVPINKQKQQLVGQSTVKIRTETFHASLDTHEDYYESMLSTNDLPYYSVRETIFQPHPRSTLKLISDSKGATLSTEPEIGYI</sequence>
<name>A0A814RC53_9BILA</name>
<protein>
    <submittedName>
        <fullName evidence="2">Uncharacterized protein</fullName>
    </submittedName>
</protein>
<dbReference type="Proteomes" id="UP000663855">
    <property type="component" value="Unassembled WGS sequence"/>
</dbReference>
<dbReference type="AlphaFoldDB" id="A0A814RC53"/>
<evidence type="ECO:0000313" key="2">
    <source>
        <dbReference type="EMBL" id="CAF1131197.1"/>
    </source>
</evidence>
<gene>
    <name evidence="3" type="ORF">BYL167_LOCUS14648</name>
    <name evidence="2" type="ORF">CJN711_LOCUS8564</name>
    <name evidence="5" type="ORF">GIL414_LOCUS18811</name>
    <name evidence="4" type="ORF">SMN809_LOCUS13337</name>
</gene>
<dbReference type="Proteomes" id="UP000676336">
    <property type="component" value="Unassembled WGS sequence"/>
</dbReference>
<comment type="caution">
    <text evidence="2">The sequence shown here is derived from an EMBL/GenBank/DDBJ whole genome shotgun (WGS) entry which is preliminary data.</text>
</comment>
<evidence type="ECO:0000313" key="6">
    <source>
        <dbReference type="Proteomes" id="UP000663855"/>
    </source>
</evidence>
<dbReference type="Proteomes" id="UP000681720">
    <property type="component" value="Unassembled WGS sequence"/>
</dbReference>
<dbReference type="Proteomes" id="UP000681967">
    <property type="component" value="Unassembled WGS sequence"/>
</dbReference>
<feature type="signal peptide" evidence="1">
    <location>
        <begin position="1"/>
        <end position="20"/>
    </location>
</feature>
<accession>A0A814RC53</accession>
<dbReference type="EMBL" id="CAJOBJ010009387">
    <property type="protein sequence ID" value="CAF4136981.1"/>
    <property type="molecule type" value="Genomic_DNA"/>
</dbReference>
<feature type="chain" id="PRO_5036225770" evidence="1">
    <location>
        <begin position="21"/>
        <end position="125"/>
    </location>
</feature>
<evidence type="ECO:0000313" key="3">
    <source>
        <dbReference type="EMBL" id="CAF4018648.1"/>
    </source>
</evidence>
<organism evidence="2 6">
    <name type="scientific">Rotaria magnacalcarata</name>
    <dbReference type="NCBI Taxonomy" id="392030"/>
    <lineage>
        <taxon>Eukaryota</taxon>
        <taxon>Metazoa</taxon>
        <taxon>Spiralia</taxon>
        <taxon>Gnathifera</taxon>
        <taxon>Rotifera</taxon>
        <taxon>Eurotatoria</taxon>
        <taxon>Bdelloidea</taxon>
        <taxon>Philodinida</taxon>
        <taxon>Philodinidae</taxon>
        <taxon>Rotaria</taxon>
    </lineage>
</organism>
<keyword evidence="1" id="KW-0732">Signal</keyword>
<proteinExistence type="predicted"/>
<dbReference type="EMBL" id="CAJOBH010005264">
    <property type="protein sequence ID" value="CAF4018648.1"/>
    <property type="molecule type" value="Genomic_DNA"/>
</dbReference>
<evidence type="ECO:0000313" key="4">
    <source>
        <dbReference type="EMBL" id="CAF4026582.1"/>
    </source>
</evidence>
<dbReference type="EMBL" id="CAJNOV010003206">
    <property type="protein sequence ID" value="CAF1131197.1"/>
    <property type="molecule type" value="Genomic_DNA"/>
</dbReference>
<evidence type="ECO:0000313" key="5">
    <source>
        <dbReference type="EMBL" id="CAF4136981.1"/>
    </source>
</evidence>
<evidence type="ECO:0000256" key="1">
    <source>
        <dbReference type="SAM" id="SignalP"/>
    </source>
</evidence>